<feature type="transmembrane region" description="Helical" evidence="2">
    <location>
        <begin position="219"/>
        <end position="241"/>
    </location>
</feature>
<comment type="caution">
    <text evidence="3">The sequence shown here is derived from an EMBL/GenBank/DDBJ whole genome shotgun (WGS) entry which is preliminary data.</text>
</comment>
<keyword evidence="4" id="KW-1185">Reference proteome</keyword>
<evidence type="ECO:0000313" key="4">
    <source>
        <dbReference type="Proteomes" id="UP000823046"/>
    </source>
</evidence>
<evidence type="ECO:0000313" key="3">
    <source>
        <dbReference type="EMBL" id="KAF8822858.1"/>
    </source>
</evidence>
<keyword evidence="2" id="KW-0812">Transmembrane</keyword>
<feature type="region of interest" description="Disordered" evidence="1">
    <location>
        <begin position="1"/>
        <end position="47"/>
    </location>
</feature>
<sequence length="1267" mass="145906">MFASNSHSSGEVTPAKLPNGRQKPETLNRGLGKSTVQSQNGKESGAAGRVKFMQKIGKFAKSDKIAEVSSFLSPSPLKWNIEASEHTANEKKVIAAELARLSDLLPKIYDEKDMLARIGRATRRNEDSVYDPFRWLKQIAEDSKISSLSARISQQLQEFRENMEYLKLDEAPATDREFYAYLDYSKRKEDPWNLTLLEKVYGRHKVCTDYPTNLRNKRILINLFMPFCGFCGGIAASYIPFLSWNLPDFFMNPLQSITVGALTGLSFGWKLSKLSWAVDQTTPRTAMLGEWLTSRENPTLMEFIQFGVDCGIKRSQMQHYSNEIFSQVMFTAVINLNDSQMWMNEKAQLLHLKESLSISYSSLLSILDNVCNQFILNYQIPRGYSYIDGMKWLGSSNIRGKFIDKILYFVEALFSSDKHWFSLATRHISTLLHVKEERLKQHLYNITGEGYTSLLQEILSIDETEKDEQSIQNAIIHLQAAMPMLAVQRQKLHQTLYLKYIATLFGSTQDTKDIYRLSQKYRKKMDKLLHLLTVDKYWAKQQLQRYMISSFQKRLHSYIEALDAKTLTADEVATSIVTDYDVLQISQGNLLTQLLVSMRRQVNDLKQRTLRFQKLNNRPMAIDSAYHILYLYRVLPSLVTKLPFKDKETALMKLKTCFKTTETTRPVLDQLTLKELTRLLLDDQLKLSNSPWNSEDLQAWGEATGLSSTDVEKERMNLCQYFVEGTLLGQMQDFLAKNGGKVWNETHAHRRSLEQRNGPLKQLAQKWQFSLPQMDKITKDIYAEKLISYCSHLRLPTPSEWENLSQIRSFLGLSAENVSSLHALHCRGTFEKAVEESFGTEGHLSQFVKDELEGLSRWLLISEKDAHRIRLSAYHSFFQKQIVPSLEIQLDKILLPPAMFARKYQSRKDKEKNSFNDETHPVLGFTTHSDFLSHCINLIDLYEENGLIKHTSPSTVSTVETKISSHPSYWVSFSIGDLVNPSFLSSAFDQFLMLAVTEKPGVKREKYMQSIPKLATIFGFSETRQQEALISIGNKLYSRCLEHAFETKNSIDTDERNILKELEEEFHLNSVLCTKLVKETKEKKLKTILSLSMKDPTDPWPPGLGNKLLKAAQTLSIDALSTLQLSAKTLENWFCTEVKEWIKQRDIIDEACLEKINELQKILRFDVSKRTTLLKALADTEIQHLCGSAVKNMHEDNYEEVTVELSHILKYLLLKQEGSSVDFESLQKKIKKRWDIDDLTGLVRIFESKVFEDEEIKKSDEKRLKTY</sequence>
<dbReference type="EMBL" id="JADAQX010000019">
    <property type="protein sequence ID" value="KAF8822858.1"/>
    <property type="molecule type" value="Genomic_DNA"/>
</dbReference>
<reference evidence="3 4" key="1">
    <citation type="journal article" date="2020" name="bioRxiv">
        <title>Metabolic contributions of an alphaproteobacterial endosymbiont in the apicomplexan Cardiosporidium cionae.</title>
        <authorList>
            <person name="Hunter E.S."/>
            <person name="Paight C.J."/>
            <person name="Lane C.E."/>
        </authorList>
    </citation>
    <scope>NUCLEOTIDE SEQUENCE [LARGE SCALE GENOMIC DNA]</scope>
    <source>
        <strain evidence="3">ESH_2018</strain>
    </source>
</reference>
<evidence type="ECO:0000256" key="1">
    <source>
        <dbReference type="SAM" id="MobiDB-lite"/>
    </source>
</evidence>
<feature type="compositionally biased region" description="Polar residues" evidence="1">
    <location>
        <begin position="1"/>
        <end position="11"/>
    </location>
</feature>
<name>A0ABQ7JFV7_9APIC</name>
<evidence type="ECO:0000256" key="2">
    <source>
        <dbReference type="SAM" id="Phobius"/>
    </source>
</evidence>
<organism evidence="3 4">
    <name type="scientific">Cardiosporidium cionae</name>
    <dbReference type="NCBI Taxonomy" id="476202"/>
    <lineage>
        <taxon>Eukaryota</taxon>
        <taxon>Sar</taxon>
        <taxon>Alveolata</taxon>
        <taxon>Apicomplexa</taxon>
        <taxon>Aconoidasida</taxon>
        <taxon>Nephromycida</taxon>
        <taxon>Cardiosporidium</taxon>
    </lineage>
</organism>
<proteinExistence type="predicted"/>
<dbReference type="Proteomes" id="UP000823046">
    <property type="component" value="Unassembled WGS sequence"/>
</dbReference>
<accession>A0ABQ7JFV7</accession>
<gene>
    <name evidence="3" type="ORF">IE077_002346</name>
</gene>
<protein>
    <submittedName>
        <fullName evidence="3">Uncharacterized protein</fullName>
    </submittedName>
</protein>
<keyword evidence="2" id="KW-1133">Transmembrane helix</keyword>
<keyword evidence="2" id="KW-0472">Membrane</keyword>